<accession>A0A444YIE3</accession>
<evidence type="ECO:0000313" key="1">
    <source>
        <dbReference type="EMBL" id="RYR01668.1"/>
    </source>
</evidence>
<evidence type="ECO:0000313" key="2">
    <source>
        <dbReference type="Proteomes" id="UP000289738"/>
    </source>
</evidence>
<dbReference type="AlphaFoldDB" id="A0A444YIE3"/>
<reference evidence="1 2" key="1">
    <citation type="submission" date="2019-01" db="EMBL/GenBank/DDBJ databases">
        <title>Sequencing of cultivated peanut Arachis hypogaea provides insights into genome evolution and oil improvement.</title>
        <authorList>
            <person name="Chen X."/>
        </authorList>
    </citation>
    <scope>NUCLEOTIDE SEQUENCE [LARGE SCALE GENOMIC DNA]</scope>
    <source>
        <strain evidence="2">cv. Fuhuasheng</strain>
        <tissue evidence="1">Leaves</tissue>
    </source>
</reference>
<dbReference type="Proteomes" id="UP000289738">
    <property type="component" value="Chromosome B06"/>
</dbReference>
<dbReference type="EMBL" id="SDMP01000016">
    <property type="protein sequence ID" value="RYR01668.1"/>
    <property type="molecule type" value="Genomic_DNA"/>
</dbReference>
<comment type="caution">
    <text evidence="1">The sequence shown here is derived from an EMBL/GenBank/DDBJ whole genome shotgun (WGS) entry which is preliminary data.</text>
</comment>
<name>A0A444YIE3_ARAHY</name>
<proteinExistence type="predicted"/>
<keyword evidence="2" id="KW-1185">Reference proteome</keyword>
<gene>
    <name evidence="1" type="ORF">Ahy_B06g080538</name>
</gene>
<sequence length="38" mass="4335">MSQYNCQIPKMQKWILPQMVLSPSLPVLVLLTTSMNSN</sequence>
<organism evidence="1 2">
    <name type="scientific">Arachis hypogaea</name>
    <name type="common">Peanut</name>
    <dbReference type="NCBI Taxonomy" id="3818"/>
    <lineage>
        <taxon>Eukaryota</taxon>
        <taxon>Viridiplantae</taxon>
        <taxon>Streptophyta</taxon>
        <taxon>Embryophyta</taxon>
        <taxon>Tracheophyta</taxon>
        <taxon>Spermatophyta</taxon>
        <taxon>Magnoliopsida</taxon>
        <taxon>eudicotyledons</taxon>
        <taxon>Gunneridae</taxon>
        <taxon>Pentapetalae</taxon>
        <taxon>rosids</taxon>
        <taxon>fabids</taxon>
        <taxon>Fabales</taxon>
        <taxon>Fabaceae</taxon>
        <taxon>Papilionoideae</taxon>
        <taxon>50 kb inversion clade</taxon>
        <taxon>dalbergioids sensu lato</taxon>
        <taxon>Dalbergieae</taxon>
        <taxon>Pterocarpus clade</taxon>
        <taxon>Arachis</taxon>
    </lineage>
</organism>
<protein>
    <submittedName>
        <fullName evidence="1">Uncharacterized protein</fullName>
    </submittedName>
</protein>